<reference evidence="5" key="1">
    <citation type="submission" date="2022-12" db="EMBL/GenBank/DDBJ databases">
        <title>Reference genome sequencing for broad-spectrum identification of bacterial and archaeal isolates by mass spectrometry.</title>
        <authorList>
            <person name="Sekiguchi Y."/>
            <person name="Tourlousse D.M."/>
        </authorList>
    </citation>
    <scope>NUCLEOTIDE SEQUENCE</scope>
    <source>
        <strain evidence="5">10succ1</strain>
    </source>
</reference>
<dbReference type="NCBIfam" id="NF040729">
    <property type="entry name" value="ABC_ATP_SaoA"/>
    <property type="match status" value="1"/>
</dbReference>
<dbReference type="InterPro" id="IPR027417">
    <property type="entry name" value="P-loop_NTPase"/>
</dbReference>
<dbReference type="Pfam" id="PF00005">
    <property type="entry name" value="ABC_tran"/>
    <property type="match status" value="1"/>
</dbReference>
<dbReference type="GO" id="GO:0015697">
    <property type="term" value="P:quaternary ammonium group transport"/>
    <property type="evidence" value="ECO:0007669"/>
    <property type="project" value="UniProtKB-ARBA"/>
</dbReference>
<name>A0A9W6GJN0_9FUSO</name>
<gene>
    <name evidence="5" type="ORF">PM10SUCC1_05760</name>
</gene>
<dbReference type="InterPro" id="IPR003439">
    <property type="entry name" value="ABC_transporter-like_ATP-bd"/>
</dbReference>
<evidence type="ECO:0000256" key="1">
    <source>
        <dbReference type="ARBA" id="ARBA00022448"/>
    </source>
</evidence>
<keyword evidence="3 5" id="KW-0067">ATP-binding</keyword>
<evidence type="ECO:0000256" key="3">
    <source>
        <dbReference type="ARBA" id="ARBA00022840"/>
    </source>
</evidence>
<sequence length="249" mass="28773">MEIRNISKIFSSKGEENIVLQNVNISFNKGEFITLLGPSGCGKTTLLTMMAGFQKPTSGEIRLDDEIVTKPSPKKGFVFQNYALFPWMTVKENILYPMKQQKLARDEMEKRLKKLIKIAHLQGKEDLYPKELSGGMKQRTAFVRALAGNPKILLLDEPLGAIDFQMRKSIQVQLEKLWQETKITTVMVTHDVEEALYLSDRIIVMSKNRGKIIKDFKVEMERPRNREFDEYKDYKRELENLLEIALKGV</sequence>
<dbReference type="PANTHER" id="PTHR42781:SF8">
    <property type="entry name" value="BICARBONATE TRANSPORT ATP-BINDING PROTEIN CMPC"/>
    <property type="match status" value="1"/>
</dbReference>
<dbReference type="SUPFAM" id="SSF52540">
    <property type="entry name" value="P-loop containing nucleoside triphosphate hydrolases"/>
    <property type="match status" value="1"/>
</dbReference>
<keyword evidence="1" id="KW-0813">Transport</keyword>
<keyword evidence="6" id="KW-1185">Reference proteome</keyword>
<evidence type="ECO:0000259" key="4">
    <source>
        <dbReference type="PROSITE" id="PS50893"/>
    </source>
</evidence>
<keyword evidence="2" id="KW-0547">Nucleotide-binding</keyword>
<dbReference type="PANTHER" id="PTHR42781">
    <property type="entry name" value="SPERMIDINE/PUTRESCINE IMPORT ATP-BINDING PROTEIN POTA"/>
    <property type="match status" value="1"/>
</dbReference>
<dbReference type="CDD" id="cd03293">
    <property type="entry name" value="ABC_NrtD_SsuB_transporters"/>
    <property type="match status" value="1"/>
</dbReference>
<evidence type="ECO:0000256" key="2">
    <source>
        <dbReference type="ARBA" id="ARBA00022741"/>
    </source>
</evidence>
<dbReference type="InterPro" id="IPR003593">
    <property type="entry name" value="AAA+_ATPase"/>
</dbReference>
<dbReference type="SMART" id="SM00382">
    <property type="entry name" value="AAA"/>
    <property type="match status" value="1"/>
</dbReference>
<dbReference type="PROSITE" id="PS50893">
    <property type="entry name" value="ABC_TRANSPORTER_2"/>
    <property type="match status" value="1"/>
</dbReference>
<proteinExistence type="predicted"/>
<dbReference type="GO" id="GO:0005524">
    <property type="term" value="F:ATP binding"/>
    <property type="evidence" value="ECO:0007669"/>
    <property type="project" value="UniProtKB-KW"/>
</dbReference>
<dbReference type="AlphaFoldDB" id="A0A9W6GJN0"/>
<evidence type="ECO:0000313" key="5">
    <source>
        <dbReference type="EMBL" id="GLI55061.1"/>
    </source>
</evidence>
<protein>
    <submittedName>
        <fullName evidence="5">ABC transporter ATP-binding protein</fullName>
    </submittedName>
</protein>
<dbReference type="Gene3D" id="3.40.50.300">
    <property type="entry name" value="P-loop containing nucleotide triphosphate hydrolases"/>
    <property type="match status" value="1"/>
</dbReference>
<dbReference type="EMBL" id="BSDY01000002">
    <property type="protein sequence ID" value="GLI55061.1"/>
    <property type="molecule type" value="Genomic_DNA"/>
</dbReference>
<dbReference type="Proteomes" id="UP001144471">
    <property type="component" value="Unassembled WGS sequence"/>
</dbReference>
<dbReference type="RefSeq" id="WP_281833300.1">
    <property type="nucleotide sequence ID" value="NZ_BSDY01000002.1"/>
</dbReference>
<evidence type="ECO:0000313" key="6">
    <source>
        <dbReference type="Proteomes" id="UP001144471"/>
    </source>
</evidence>
<dbReference type="FunFam" id="3.40.50.300:FF:000425">
    <property type="entry name" value="Probable ABC transporter, ATP-binding subunit"/>
    <property type="match status" value="1"/>
</dbReference>
<dbReference type="GO" id="GO:0016887">
    <property type="term" value="F:ATP hydrolysis activity"/>
    <property type="evidence" value="ECO:0007669"/>
    <property type="project" value="InterPro"/>
</dbReference>
<dbReference type="InterPro" id="IPR050093">
    <property type="entry name" value="ABC_SmlMolc_Importer"/>
</dbReference>
<organism evidence="5 6">
    <name type="scientific">Propionigenium maris DSM 9537</name>
    <dbReference type="NCBI Taxonomy" id="1123000"/>
    <lineage>
        <taxon>Bacteria</taxon>
        <taxon>Fusobacteriati</taxon>
        <taxon>Fusobacteriota</taxon>
        <taxon>Fusobacteriia</taxon>
        <taxon>Fusobacteriales</taxon>
        <taxon>Fusobacteriaceae</taxon>
        <taxon>Propionigenium</taxon>
    </lineage>
</organism>
<comment type="caution">
    <text evidence="5">The sequence shown here is derived from an EMBL/GenBank/DDBJ whole genome shotgun (WGS) entry which is preliminary data.</text>
</comment>
<feature type="domain" description="ABC transporter" evidence="4">
    <location>
        <begin position="1"/>
        <end position="232"/>
    </location>
</feature>
<accession>A0A9W6GJN0</accession>